<dbReference type="InterPro" id="IPR042171">
    <property type="entry name" value="Acyl-CoA_hotdog"/>
</dbReference>
<accession>A0ABW2KGX9</accession>
<feature type="domain" description="Acyl-CoA thioesterase-like N-terminal HotDog" evidence="1">
    <location>
        <begin position="27"/>
        <end position="108"/>
    </location>
</feature>
<dbReference type="Pfam" id="PF20789">
    <property type="entry name" value="4HBT_3C"/>
    <property type="match status" value="1"/>
</dbReference>
<evidence type="ECO:0000259" key="1">
    <source>
        <dbReference type="Pfam" id="PF13622"/>
    </source>
</evidence>
<dbReference type="InterPro" id="IPR052389">
    <property type="entry name" value="Sec_Metab_Biosynth-Assoc"/>
</dbReference>
<feature type="domain" description="Acyl-CoA thioesterase-like C-terminal" evidence="2">
    <location>
        <begin position="142"/>
        <end position="267"/>
    </location>
</feature>
<dbReference type="InterPro" id="IPR029069">
    <property type="entry name" value="HotDog_dom_sf"/>
</dbReference>
<dbReference type="EMBL" id="JBHTBH010000007">
    <property type="protein sequence ID" value="MFC7329212.1"/>
    <property type="molecule type" value="Genomic_DNA"/>
</dbReference>
<organism evidence="3 4">
    <name type="scientific">Marinactinospora rubrisoli</name>
    <dbReference type="NCBI Taxonomy" id="2715399"/>
    <lineage>
        <taxon>Bacteria</taxon>
        <taxon>Bacillati</taxon>
        <taxon>Actinomycetota</taxon>
        <taxon>Actinomycetes</taxon>
        <taxon>Streptosporangiales</taxon>
        <taxon>Nocardiopsidaceae</taxon>
        <taxon>Marinactinospora</taxon>
    </lineage>
</organism>
<gene>
    <name evidence="3" type="ORF">ACFQRF_15860</name>
</gene>
<dbReference type="RefSeq" id="WP_379871870.1">
    <property type="nucleotide sequence ID" value="NZ_JBHTBH010000007.1"/>
</dbReference>
<comment type="caution">
    <text evidence="3">The sequence shown here is derived from an EMBL/GenBank/DDBJ whole genome shotgun (WGS) entry which is preliminary data.</text>
</comment>
<protein>
    <submittedName>
        <fullName evidence="3">Thioesterase family protein</fullName>
    </submittedName>
</protein>
<dbReference type="PANTHER" id="PTHR38110">
    <property type="entry name" value="CHROMOSOME 23, WHOLE GENOME SHOTGUN SEQUENCE"/>
    <property type="match status" value="1"/>
</dbReference>
<dbReference type="InterPro" id="IPR049449">
    <property type="entry name" value="TesB_ACOT8-like_N"/>
</dbReference>
<dbReference type="Gene3D" id="2.40.160.210">
    <property type="entry name" value="Acyl-CoA thioesterase, double hotdog domain"/>
    <property type="match status" value="1"/>
</dbReference>
<name>A0ABW2KGX9_9ACTN</name>
<evidence type="ECO:0000313" key="3">
    <source>
        <dbReference type="EMBL" id="MFC7329212.1"/>
    </source>
</evidence>
<reference evidence="4" key="1">
    <citation type="journal article" date="2019" name="Int. J. Syst. Evol. Microbiol.">
        <title>The Global Catalogue of Microorganisms (GCM) 10K type strain sequencing project: providing services to taxonomists for standard genome sequencing and annotation.</title>
        <authorList>
            <consortium name="The Broad Institute Genomics Platform"/>
            <consortium name="The Broad Institute Genome Sequencing Center for Infectious Disease"/>
            <person name="Wu L."/>
            <person name="Ma J."/>
        </authorList>
    </citation>
    <scope>NUCLEOTIDE SEQUENCE [LARGE SCALE GENOMIC DNA]</scope>
    <source>
        <strain evidence="4">CGMCC 4.7382</strain>
    </source>
</reference>
<sequence length="278" mass="29500">MADFTTATEVRPRGTAGAARAFDVTLDAQWTVSGKPHGGYLLAVLGRAAAEVANGRPHPLAVSASFVEPAAPGEAVAEIETLREGRGTTQLRARLLQDERVKAECLLTQGLLDDRDTWWSTETPEPIPAEEDCFLAPPEVPELGLSAPFLAEIEHRLDPALLGFTVGRPSGQGLVRGWQRRAGGLSWDPLSVLVALDVIPSATLDLGISGWAPTIQFSAYLRRLPASGPLQTRLRANTVGSGSIDLTAHLWDDKGRLVAQASQIAAVRIPDGAAPGSR</sequence>
<dbReference type="SUPFAM" id="SSF54637">
    <property type="entry name" value="Thioesterase/thiol ester dehydrase-isomerase"/>
    <property type="match status" value="2"/>
</dbReference>
<keyword evidence="4" id="KW-1185">Reference proteome</keyword>
<dbReference type="InterPro" id="IPR049450">
    <property type="entry name" value="ACOT8-like_C"/>
</dbReference>
<dbReference type="Pfam" id="PF13622">
    <property type="entry name" value="4HBT_3"/>
    <property type="match status" value="1"/>
</dbReference>
<proteinExistence type="predicted"/>
<dbReference type="PANTHER" id="PTHR38110:SF1">
    <property type="entry name" value="THIOESTERASE DOMAIN-CONTAINING PROTEIN"/>
    <property type="match status" value="1"/>
</dbReference>
<evidence type="ECO:0000313" key="4">
    <source>
        <dbReference type="Proteomes" id="UP001596540"/>
    </source>
</evidence>
<evidence type="ECO:0000259" key="2">
    <source>
        <dbReference type="Pfam" id="PF20789"/>
    </source>
</evidence>
<dbReference type="Proteomes" id="UP001596540">
    <property type="component" value="Unassembled WGS sequence"/>
</dbReference>